<evidence type="ECO:0000256" key="1">
    <source>
        <dbReference type="SAM" id="Phobius"/>
    </source>
</evidence>
<feature type="transmembrane region" description="Helical" evidence="1">
    <location>
        <begin position="477"/>
        <end position="499"/>
    </location>
</feature>
<name>A0ABY2TLN8_9BACT</name>
<dbReference type="EMBL" id="NXLY01000001">
    <property type="protein sequence ID" value="TKX34856.1"/>
    <property type="molecule type" value="Genomic_DNA"/>
</dbReference>
<feature type="transmembrane region" description="Helical" evidence="1">
    <location>
        <begin position="597"/>
        <end position="614"/>
    </location>
</feature>
<organism evidence="2 3">
    <name type="scientific">Campylobacter taeniopygiae</name>
    <dbReference type="NCBI Taxonomy" id="2510188"/>
    <lineage>
        <taxon>Bacteria</taxon>
        <taxon>Pseudomonadati</taxon>
        <taxon>Campylobacterota</taxon>
        <taxon>Epsilonproteobacteria</taxon>
        <taxon>Campylobacterales</taxon>
        <taxon>Campylobacteraceae</taxon>
        <taxon>Campylobacter</taxon>
    </lineage>
</organism>
<reference evidence="2 3" key="1">
    <citation type="submission" date="2018-05" db="EMBL/GenBank/DDBJ databases">
        <title>Novel Campyloabacter and Helicobacter Species and Strains.</title>
        <authorList>
            <person name="Mannion A.J."/>
            <person name="Shen Z."/>
            <person name="Fox J.G."/>
        </authorList>
    </citation>
    <scope>NUCLEOTIDE SEQUENCE [LARGE SCALE GENOMIC DNA]</scope>
    <source>
        <strain evidence="3">MIT10-5678</strain>
    </source>
</reference>
<sequence>MEDLKRYGILARRYSNFDIQEAKIEIFYATIESIDFDVLQEKGIKELTIGFSKILNIKFSNQNDVKIVFLKCNFLDQVFAFNRNFEKEVEFIGCNFEKEVDFNRVTFQDKVSFNEATFQDKVSFFKAQFLAKQEDNEIIENSFKEIIFEKKTSFSNAIFQARVNFNLSKFKDEVRFIKAQFLAKQEDNEIIENSFKEIIFEKKTSFSNAIFQARVNFNLSKFKDEVRFIKAQFLAKREDNKIINSFRETFFENKVFFKKTTFQARVNFYLSKFKDEVRFIDTVFKDNDFIFKDIEFYHAEFISNKKSTEQKYHFKNVIFKDVTSFKNLNIGELNFENVIFNNIVVFKDVDFVLNDKSKINKPNFINCTFSNQFNIEHKYIQYDFDEIKAKINSDTEKNYKNLLNYRDLFRKLKSNRIAHHNQIDASELRTQELYARELELEHKKDKSLKEKIERWQLIFYHQLCDHHTDILKSFNSLLIIIGIFSILSFFIILGFDYFFGFKVSIEGSLYQLLKFYNENIESLIKDHSISIFFTNFVILSLYMALLFLCIKFKIMRNIFIALSYASIVIIMGISPKIILPVMGIFTDKRVLFDPLSVIGGFYTLMFGFVAYSFIKTIRKNSIVPS</sequence>
<keyword evidence="3" id="KW-1185">Reference proteome</keyword>
<gene>
    <name evidence="2" type="ORF">CQA75_00945</name>
</gene>
<evidence type="ECO:0000313" key="3">
    <source>
        <dbReference type="Proteomes" id="UP000309584"/>
    </source>
</evidence>
<feature type="transmembrane region" description="Helical" evidence="1">
    <location>
        <begin position="562"/>
        <end position="585"/>
    </location>
</feature>
<protein>
    <recommendedName>
        <fullName evidence="4">Pentapeptide repeat-containing protein</fullName>
    </recommendedName>
</protein>
<dbReference type="Proteomes" id="UP000309584">
    <property type="component" value="Unassembled WGS sequence"/>
</dbReference>
<evidence type="ECO:0000313" key="2">
    <source>
        <dbReference type="EMBL" id="TKX34856.1"/>
    </source>
</evidence>
<feature type="transmembrane region" description="Helical" evidence="1">
    <location>
        <begin position="529"/>
        <end position="550"/>
    </location>
</feature>
<comment type="caution">
    <text evidence="2">The sequence shown here is derived from an EMBL/GenBank/DDBJ whole genome shotgun (WGS) entry which is preliminary data.</text>
</comment>
<accession>A0ABY2TLN8</accession>
<evidence type="ECO:0008006" key="4">
    <source>
        <dbReference type="Google" id="ProtNLM"/>
    </source>
</evidence>
<keyword evidence="1" id="KW-1133">Transmembrane helix</keyword>
<keyword evidence="1" id="KW-0472">Membrane</keyword>
<proteinExistence type="predicted"/>
<keyword evidence="1" id="KW-0812">Transmembrane</keyword>